<dbReference type="GO" id="GO:0005829">
    <property type="term" value="C:cytosol"/>
    <property type="evidence" value="ECO:0007669"/>
    <property type="project" value="TreeGrafter"/>
</dbReference>
<dbReference type="Pfam" id="PF01979">
    <property type="entry name" value="Amidohydro_1"/>
    <property type="match status" value="1"/>
</dbReference>
<dbReference type="PANTHER" id="PTHR11271">
    <property type="entry name" value="GUANINE DEAMINASE"/>
    <property type="match status" value="1"/>
</dbReference>
<dbReference type="InterPro" id="IPR006680">
    <property type="entry name" value="Amidohydro-rel"/>
</dbReference>
<name>A0A089RLF6_9ENTR</name>
<dbReference type="GO" id="GO:0046872">
    <property type="term" value="F:metal ion binding"/>
    <property type="evidence" value="ECO:0007669"/>
    <property type="project" value="UniProtKB-KW"/>
</dbReference>
<evidence type="ECO:0000313" key="8">
    <source>
        <dbReference type="Proteomes" id="UP000029481"/>
    </source>
</evidence>
<evidence type="ECO:0000313" key="7">
    <source>
        <dbReference type="EMBL" id="AIR07270.1"/>
    </source>
</evidence>
<dbReference type="Gene3D" id="2.30.40.10">
    <property type="entry name" value="Urease, subunit C, domain 1"/>
    <property type="match status" value="1"/>
</dbReference>
<keyword evidence="8" id="KW-1185">Reference proteome</keyword>
<evidence type="ECO:0000259" key="5">
    <source>
        <dbReference type="Pfam" id="PF01979"/>
    </source>
</evidence>
<protein>
    <submittedName>
        <fullName evidence="7">N-formimino-L-glutamate deiminase</fullName>
    </submittedName>
</protein>
<dbReference type="AlphaFoldDB" id="A0A089RLF6"/>
<feature type="domain" description="Amidohydrolase-related" evidence="5">
    <location>
        <begin position="48"/>
        <end position="430"/>
    </location>
</feature>
<evidence type="ECO:0000256" key="1">
    <source>
        <dbReference type="ARBA" id="ARBA00001947"/>
    </source>
</evidence>
<dbReference type="InterPro" id="IPR010252">
    <property type="entry name" value="HutF"/>
</dbReference>
<dbReference type="NCBIfam" id="NF006681">
    <property type="entry name" value="PRK09229.1-2"/>
    <property type="match status" value="1"/>
</dbReference>
<dbReference type="InterPro" id="IPR032466">
    <property type="entry name" value="Metal_Hydrolase"/>
</dbReference>
<keyword evidence="3" id="KW-0378">Hydrolase</keyword>
<proteinExistence type="predicted"/>
<dbReference type="KEGG" id="cnt:JT31_22430"/>
<dbReference type="RefSeq" id="WP_038482249.1">
    <property type="nucleotide sequence ID" value="NZ_CP009451.1"/>
</dbReference>
<dbReference type="GO" id="GO:0019239">
    <property type="term" value="F:deaminase activity"/>
    <property type="evidence" value="ECO:0007669"/>
    <property type="project" value="TreeGrafter"/>
</dbReference>
<dbReference type="NCBIfam" id="NF006684">
    <property type="entry name" value="PRK09229.1-5"/>
    <property type="match status" value="1"/>
</dbReference>
<evidence type="ECO:0000259" key="6">
    <source>
        <dbReference type="Pfam" id="PF22429"/>
    </source>
</evidence>
<dbReference type="Gene3D" id="3.20.20.140">
    <property type="entry name" value="Metal-dependent hydrolases"/>
    <property type="match status" value="1"/>
</dbReference>
<dbReference type="Proteomes" id="UP000029481">
    <property type="component" value="Chromosome"/>
</dbReference>
<evidence type="ECO:0000256" key="3">
    <source>
        <dbReference type="ARBA" id="ARBA00022801"/>
    </source>
</evidence>
<dbReference type="InterPro" id="IPR055156">
    <property type="entry name" value="HutF-like_N"/>
</dbReference>
<dbReference type="SUPFAM" id="SSF51556">
    <property type="entry name" value="Metallo-dependent hydrolases"/>
    <property type="match status" value="1"/>
</dbReference>
<dbReference type="CDD" id="cd01313">
    <property type="entry name" value="Met_dep_hydrolase_E"/>
    <property type="match status" value="1"/>
</dbReference>
<dbReference type="NCBIfam" id="TIGR02022">
    <property type="entry name" value="hutF"/>
    <property type="match status" value="1"/>
</dbReference>
<accession>A0A089RLF6</accession>
<dbReference type="SUPFAM" id="SSF51338">
    <property type="entry name" value="Composite domain of metallo-dependent hydrolases"/>
    <property type="match status" value="1"/>
</dbReference>
<dbReference type="InterPro" id="IPR051607">
    <property type="entry name" value="Metallo-dep_hydrolases"/>
</dbReference>
<dbReference type="NCBIfam" id="NF006682">
    <property type="entry name" value="PRK09229.1-3"/>
    <property type="match status" value="1"/>
</dbReference>
<dbReference type="EMBL" id="CP009451">
    <property type="protein sequence ID" value="AIR07270.1"/>
    <property type="molecule type" value="Genomic_DNA"/>
</dbReference>
<dbReference type="OrthoDB" id="9796020at2"/>
<dbReference type="PANTHER" id="PTHR11271:SF48">
    <property type="entry name" value="AMIDOHYDROLASE-RELATED DOMAIN-CONTAINING PROTEIN"/>
    <property type="match status" value="1"/>
</dbReference>
<keyword evidence="4" id="KW-0862">Zinc</keyword>
<reference evidence="7 8" key="1">
    <citation type="submission" date="2014-09" db="EMBL/GenBank/DDBJ databases">
        <title>Cedecea neteri SSMD04 Genome Sequencing.</title>
        <authorList>
            <person name="Tan J.-Y."/>
        </authorList>
    </citation>
    <scope>NUCLEOTIDE SEQUENCE [LARGE SCALE GENOMIC DNA]</scope>
    <source>
        <strain evidence="7 8">SSMD04</strain>
    </source>
</reference>
<evidence type="ECO:0000256" key="2">
    <source>
        <dbReference type="ARBA" id="ARBA00022723"/>
    </source>
</evidence>
<sequence length="455" mass="50132">MAVYFAAKALLPQGWAENVKLGVSPQGVISSLECNSVPGADDIRLEGVVVPGMPNLHSHAFQRAMAGLTEVVGDPADSFWTWRDLMYRLVGKITPEQLETIASYLYIEMLKAGYTSVAEFHYLHHDVDGKAYAQPAELALRIAHAAKNIGIGLTLLPVLYSHSGFGGQPASAGQRRFINDTDSYLKLYDSIATALAPEPMQRAGLCFHSLRAVTPEQMRIVLESQAQPQPVHIHISEQRKEVEDCLAWSGLRPVEWLYQNMPVDERWCLIHATHITESETRLIAESGAVAGLCLTTEANLGDGIFPGQAFLQQGGNWGIGSDSHISVSVSEDLRWFEYGQRLNNRRRNLLHLEAEPYVGNVLYQGALHGGRMALGQNIGELAVGARADWLVLDGNDPFLATAKDNELLNRWIFACSSNPIKEVMTGGKWVIRDGRHARDEEVKAGFAQVLKQLTS</sequence>
<comment type="cofactor">
    <cofactor evidence="1">
        <name>Zn(2+)</name>
        <dbReference type="ChEBI" id="CHEBI:29105"/>
    </cofactor>
</comment>
<dbReference type="Pfam" id="PF22429">
    <property type="entry name" value="HutF_N"/>
    <property type="match status" value="1"/>
</dbReference>
<dbReference type="InterPro" id="IPR011059">
    <property type="entry name" value="Metal-dep_hydrolase_composite"/>
</dbReference>
<organism evidence="7 8">
    <name type="scientific">Cedecea neteri</name>
    <dbReference type="NCBI Taxonomy" id="158822"/>
    <lineage>
        <taxon>Bacteria</taxon>
        <taxon>Pseudomonadati</taxon>
        <taxon>Pseudomonadota</taxon>
        <taxon>Gammaproteobacteria</taxon>
        <taxon>Enterobacterales</taxon>
        <taxon>Enterobacteriaceae</taxon>
        <taxon>Cedecea</taxon>
    </lineage>
</organism>
<feature type="domain" description="Formimidoylglutamate deiminase N-terminal" evidence="6">
    <location>
        <begin position="1"/>
        <end position="44"/>
    </location>
</feature>
<gene>
    <name evidence="7" type="ORF">JT31_22430</name>
</gene>
<evidence type="ECO:0000256" key="4">
    <source>
        <dbReference type="ARBA" id="ARBA00022833"/>
    </source>
</evidence>
<keyword evidence="2" id="KW-0479">Metal-binding</keyword>